<evidence type="ECO:0000256" key="4">
    <source>
        <dbReference type="ARBA" id="ARBA00022723"/>
    </source>
</evidence>
<dbReference type="GO" id="GO:0005634">
    <property type="term" value="C:nucleus"/>
    <property type="evidence" value="ECO:0007669"/>
    <property type="project" value="TreeGrafter"/>
</dbReference>
<dbReference type="Pfam" id="PF02146">
    <property type="entry name" value="SIR2"/>
    <property type="match status" value="1"/>
</dbReference>
<evidence type="ECO:0000256" key="8">
    <source>
        <dbReference type="ARBA" id="ARBA00041832"/>
    </source>
</evidence>
<dbReference type="PROSITE" id="PS50305">
    <property type="entry name" value="SIRTUIN"/>
    <property type="match status" value="1"/>
</dbReference>
<dbReference type="PANTHER" id="PTHR11085">
    <property type="entry name" value="NAD-DEPENDENT PROTEIN DEACYLASE SIRTUIN-5, MITOCHONDRIAL-RELATED"/>
    <property type="match status" value="1"/>
</dbReference>
<dbReference type="InterPro" id="IPR029035">
    <property type="entry name" value="DHS-like_NAD/FAD-binding_dom"/>
</dbReference>
<protein>
    <recommendedName>
        <fullName evidence="9">Regulatory protein SIR2 homolog 7</fullName>
    </recommendedName>
    <alternativeName>
        <fullName evidence="8">SIR2-like protein 7</fullName>
    </alternativeName>
</protein>
<comment type="similarity">
    <text evidence="7">Belongs to the sirtuin family. Class IV subfamily.</text>
</comment>
<evidence type="ECO:0000259" key="11">
    <source>
        <dbReference type="PROSITE" id="PS50305"/>
    </source>
</evidence>
<keyword evidence="4 10" id="KW-0479">Metal-binding</keyword>
<dbReference type="SUPFAM" id="SSF52467">
    <property type="entry name" value="DHS-like NAD/FAD-binding domain"/>
    <property type="match status" value="1"/>
</dbReference>
<dbReference type="PANTHER" id="PTHR11085:SF1">
    <property type="entry name" value="NAD-DEPENDENT PROTEIN DEACETYLASE SIRTUIN-7"/>
    <property type="match status" value="1"/>
</dbReference>
<feature type="binding site" evidence="10">
    <location>
        <position position="146"/>
    </location>
    <ligand>
        <name>Zn(2+)</name>
        <dbReference type="ChEBI" id="CHEBI:29105"/>
    </ligand>
</feature>
<organism evidence="12 13">
    <name type="scientific">Tetrahymena thermophila (strain SB210)</name>
    <dbReference type="NCBI Taxonomy" id="312017"/>
    <lineage>
        <taxon>Eukaryota</taxon>
        <taxon>Sar</taxon>
        <taxon>Alveolata</taxon>
        <taxon>Ciliophora</taxon>
        <taxon>Intramacronucleata</taxon>
        <taxon>Oligohymenophorea</taxon>
        <taxon>Hymenostomatida</taxon>
        <taxon>Tetrahymenina</taxon>
        <taxon>Tetrahymenidae</taxon>
        <taxon>Tetrahymena</taxon>
    </lineage>
</organism>
<dbReference type="Gene3D" id="3.40.50.1220">
    <property type="entry name" value="TPP-binding domain"/>
    <property type="match status" value="1"/>
</dbReference>
<dbReference type="KEGG" id="tet:TTHERM_00313730"/>
<reference evidence="13" key="1">
    <citation type="journal article" date="2006" name="PLoS Biol.">
        <title>Macronuclear genome sequence of the ciliate Tetrahymena thermophila, a model eukaryote.</title>
        <authorList>
            <person name="Eisen J.A."/>
            <person name="Coyne R.S."/>
            <person name="Wu M."/>
            <person name="Wu D."/>
            <person name="Thiagarajan M."/>
            <person name="Wortman J.R."/>
            <person name="Badger J.H."/>
            <person name="Ren Q."/>
            <person name="Amedeo P."/>
            <person name="Jones K.M."/>
            <person name="Tallon L.J."/>
            <person name="Delcher A.L."/>
            <person name="Salzberg S.L."/>
            <person name="Silva J.C."/>
            <person name="Haas B.J."/>
            <person name="Majoros W.H."/>
            <person name="Farzad M."/>
            <person name="Carlton J.M."/>
            <person name="Smith R.K. Jr."/>
            <person name="Garg J."/>
            <person name="Pearlman R.E."/>
            <person name="Karrer K.M."/>
            <person name="Sun L."/>
            <person name="Manning G."/>
            <person name="Elde N.C."/>
            <person name="Turkewitz A.P."/>
            <person name="Asai D.J."/>
            <person name="Wilkes D.E."/>
            <person name="Wang Y."/>
            <person name="Cai H."/>
            <person name="Collins K."/>
            <person name="Stewart B.A."/>
            <person name="Lee S.R."/>
            <person name="Wilamowska K."/>
            <person name="Weinberg Z."/>
            <person name="Ruzzo W.L."/>
            <person name="Wloga D."/>
            <person name="Gaertig J."/>
            <person name="Frankel J."/>
            <person name="Tsao C.-C."/>
            <person name="Gorovsky M.A."/>
            <person name="Keeling P.J."/>
            <person name="Waller R.F."/>
            <person name="Patron N.J."/>
            <person name="Cherry J.M."/>
            <person name="Stover N.A."/>
            <person name="Krieger C.J."/>
            <person name="del Toro C."/>
            <person name="Ryder H.F."/>
            <person name="Williamson S.C."/>
            <person name="Barbeau R.A."/>
            <person name="Hamilton E.P."/>
            <person name="Orias E."/>
        </authorList>
    </citation>
    <scope>NUCLEOTIDE SEQUENCE [LARGE SCALE GENOMIC DNA]</scope>
    <source>
        <strain evidence="13">SB210</strain>
    </source>
</reference>
<dbReference type="InParanoid" id="Q22KA8"/>
<keyword evidence="6" id="KW-0520">NAD</keyword>
<feature type="binding site" evidence="10">
    <location>
        <position position="171"/>
    </location>
    <ligand>
        <name>Zn(2+)</name>
        <dbReference type="ChEBI" id="CHEBI:29105"/>
    </ligand>
</feature>
<evidence type="ECO:0000313" key="13">
    <source>
        <dbReference type="Proteomes" id="UP000009168"/>
    </source>
</evidence>
<accession>Q22KA8</accession>
<dbReference type="GO" id="GO:0070403">
    <property type="term" value="F:NAD+ binding"/>
    <property type="evidence" value="ECO:0007669"/>
    <property type="project" value="InterPro"/>
</dbReference>
<dbReference type="OrthoDB" id="424302at2759"/>
<evidence type="ECO:0000256" key="9">
    <source>
        <dbReference type="ARBA" id="ARBA00043038"/>
    </source>
</evidence>
<dbReference type="InterPro" id="IPR003000">
    <property type="entry name" value="Sirtuin"/>
</dbReference>
<dbReference type="FunCoup" id="Q22KA8">
    <property type="interactions" value="112"/>
</dbReference>
<dbReference type="Gene3D" id="2.20.28.200">
    <property type="match status" value="1"/>
</dbReference>
<keyword evidence="5 10" id="KW-0862">Zinc</keyword>
<name>Q22KA8_TETTS</name>
<dbReference type="EMBL" id="GG662498">
    <property type="protein sequence ID" value="EAR85891.1"/>
    <property type="molecule type" value="Genomic_DNA"/>
</dbReference>
<dbReference type="InterPro" id="IPR026590">
    <property type="entry name" value="Ssirtuin_cat_dom"/>
</dbReference>
<feature type="domain" description="Deacetylase sirtuin-type" evidence="11">
    <location>
        <begin position="18"/>
        <end position="271"/>
    </location>
</feature>
<feature type="binding site" evidence="10">
    <location>
        <position position="143"/>
    </location>
    <ligand>
        <name>Zn(2+)</name>
        <dbReference type="ChEBI" id="CHEBI:29105"/>
    </ligand>
</feature>
<evidence type="ECO:0000256" key="6">
    <source>
        <dbReference type="ARBA" id="ARBA00023027"/>
    </source>
</evidence>
<dbReference type="GeneID" id="7831009"/>
<gene>
    <name evidence="12" type="ORF">TTHERM_00313730</name>
</gene>
<dbReference type="AlphaFoldDB" id="Q22KA8"/>
<evidence type="ECO:0000256" key="2">
    <source>
        <dbReference type="ARBA" id="ARBA00022553"/>
    </source>
</evidence>
<evidence type="ECO:0000256" key="3">
    <source>
        <dbReference type="ARBA" id="ARBA00022679"/>
    </source>
</evidence>
<proteinExistence type="inferred from homology"/>
<dbReference type="eggNOG" id="KOG1905">
    <property type="taxonomic scope" value="Eukaryota"/>
</dbReference>
<sequence length="386" mass="43522">MDTAHKTVNEKKEYFDSPELLEAKVTQLADMIKQSNHFVCFTGAGISTSAGIADFRSGVNTVLKTGPGLWEKMAQKVGNQPKKHKVIMSRAVPTKSHMALVKLNQEGILKYLISQNIDGLHRRSGFNPNSLSELHGNTNLEKCLKCGKSYMRDYRVRKALDVHDHLTGRICDNQKCGGELVDTIVNFGENLPKKDMEQGFFNSKQADLHLVLGSSLRVTPAADMPLATAQNGNKLVVVNLQKTPLDSLCALRIYALIDDVMVLLMKKLGLEIPEFILQRTIVIKKTNQNTINVFSEDKDGCPYDIFKQIVLDQGKKQPFEIQVKAPYIFNITNPQFAIKLGFFEHYKEGPFRLDLNLQNLPLGQKTKYLIQFSPKLQKWISCEKIQ</sequence>
<evidence type="ECO:0000256" key="5">
    <source>
        <dbReference type="ARBA" id="ARBA00022833"/>
    </source>
</evidence>
<keyword evidence="13" id="KW-1185">Reference proteome</keyword>
<dbReference type="RefSeq" id="XP_001033554.1">
    <property type="nucleotide sequence ID" value="XM_001033554.1"/>
</dbReference>
<keyword evidence="2" id="KW-0597">Phosphoprotein</keyword>
<comment type="cofactor">
    <cofactor evidence="1">
        <name>Zn(2+)</name>
        <dbReference type="ChEBI" id="CHEBI:29105"/>
    </cofactor>
</comment>
<evidence type="ECO:0000256" key="7">
    <source>
        <dbReference type="ARBA" id="ARBA00038170"/>
    </source>
</evidence>
<evidence type="ECO:0000256" key="1">
    <source>
        <dbReference type="ARBA" id="ARBA00001947"/>
    </source>
</evidence>
<keyword evidence="3" id="KW-0808">Transferase</keyword>
<dbReference type="InterPro" id="IPR050134">
    <property type="entry name" value="NAD-dep_sirtuin_deacylases"/>
</dbReference>
<dbReference type="GO" id="GO:0046872">
    <property type="term" value="F:metal ion binding"/>
    <property type="evidence" value="ECO:0007669"/>
    <property type="project" value="UniProtKB-KW"/>
</dbReference>
<evidence type="ECO:0000256" key="10">
    <source>
        <dbReference type="PROSITE-ProRule" id="PRU00236"/>
    </source>
</evidence>
<evidence type="ECO:0000313" key="12">
    <source>
        <dbReference type="EMBL" id="EAR85891.1"/>
    </source>
</evidence>
<dbReference type="Proteomes" id="UP000009168">
    <property type="component" value="Unassembled WGS sequence"/>
</dbReference>
<dbReference type="STRING" id="312017.Q22KA8"/>
<dbReference type="OMA" id="HRHTTGR"/>
<feature type="active site" description="Proton acceptor" evidence="10">
    <location>
        <position position="135"/>
    </location>
</feature>
<feature type="binding site" evidence="10">
    <location>
        <position position="176"/>
    </location>
    <ligand>
        <name>Zn(2+)</name>
        <dbReference type="ChEBI" id="CHEBI:29105"/>
    </ligand>
</feature>
<dbReference type="GO" id="GO:0017136">
    <property type="term" value="F:histone deacetylase activity, NAD-dependent"/>
    <property type="evidence" value="ECO:0007669"/>
    <property type="project" value="TreeGrafter"/>
</dbReference>
<dbReference type="HOGENOM" id="CLU_023643_6_1_1"/>